<dbReference type="RefSeq" id="WP_085144603.1">
    <property type="nucleotide sequence ID" value="NZ_JACKUA010000019.1"/>
</dbReference>
<sequence length="125" mass="13947">MADDEVKKVVYVVDRVLTKPGRAREFVGRYLAEYAPGARDRGMTLEHVLVSPPIWFDDAPNTVTVTWTLPSPLAWWQMTWKGRPDPALGEWWTDIGELVHERSRSVAASADDVDALCALDGHSGV</sequence>
<evidence type="ECO:0008006" key="3">
    <source>
        <dbReference type="Google" id="ProtNLM"/>
    </source>
</evidence>
<evidence type="ECO:0000313" key="2">
    <source>
        <dbReference type="Proteomes" id="UP000193964"/>
    </source>
</evidence>
<organism evidence="1 2">
    <name type="scientific">Mycolicibacterium wolinskyi</name>
    <dbReference type="NCBI Taxonomy" id="59750"/>
    <lineage>
        <taxon>Bacteria</taxon>
        <taxon>Bacillati</taxon>
        <taxon>Actinomycetota</taxon>
        <taxon>Actinomycetes</taxon>
        <taxon>Mycobacteriales</taxon>
        <taxon>Mycobacteriaceae</taxon>
        <taxon>Mycolicibacterium</taxon>
    </lineage>
</organism>
<name>A0A1X2FAL4_9MYCO</name>
<dbReference type="Proteomes" id="UP000193964">
    <property type="component" value="Unassembled WGS sequence"/>
</dbReference>
<protein>
    <recommendedName>
        <fullName evidence="3">Superfamily II DNA helicase</fullName>
    </recommendedName>
</protein>
<proteinExistence type="predicted"/>
<accession>A0A1X2FAL4</accession>
<dbReference type="AlphaFoldDB" id="A0A1X2FAL4"/>
<comment type="caution">
    <text evidence="1">The sequence shown here is derived from an EMBL/GenBank/DDBJ whole genome shotgun (WGS) entry which is preliminary data.</text>
</comment>
<dbReference type="OrthoDB" id="4638417at2"/>
<gene>
    <name evidence="1" type="ORF">AWC31_23065</name>
</gene>
<evidence type="ECO:0000313" key="1">
    <source>
        <dbReference type="EMBL" id="ORX15466.1"/>
    </source>
</evidence>
<reference evidence="1 2" key="1">
    <citation type="submission" date="2016-01" db="EMBL/GenBank/DDBJ databases">
        <title>The new phylogeny of the genus Mycobacterium.</title>
        <authorList>
            <person name="Tarcisio F."/>
            <person name="Conor M."/>
            <person name="Antonella G."/>
            <person name="Elisabetta G."/>
            <person name="Giulia F.S."/>
            <person name="Sara T."/>
            <person name="Anna F."/>
            <person name="Clotilde B."/>
            <person name="Roberto B."/>
            <person name="Veronica D.S."/>
            <person name="Fabio R."/>
            <person name="Monica P."/>
            <person name="Olivier J."/>
            <person name="Enrico T."/>
            <person name="Nicola S."/>
        </authorList>
    </citation>
    <scope>NUCLEOTIDE SEQUENCE [LARGE SCALE GENOMIC DNA]</scope>
    <source>
        <strain evidence="1 2">ATCC 700010</strain>
    </source>
</reference>
<dbReference type="EMBL" id="LQQA01000013">
    <property type="protein sequence ID" value="ORX15466.1"/>
    <property type="molecule type" value="Genomic_DNA"/>
</dbReference>